<evidence type="ECO:0000313" key="4">
    <source>
        <dbReference type="Proteomes" id="UP000319731"/>
    </source>
</evidence>
<dbReference type="GO" id="GO:0016255">
    <property type="term" value="P:attachment of GPI anchor to protein"/>
    <property type="evidence" value="ECO:0007669"/>
    <property type="project" value="InterPro"/>
</dbReference>
<organism evidence="3 4">
    <name type="scientific">Synchytrium microbalum</name>
    <dbReference type="NCBI Taxonomy" id="1806994"/>
    <lineage>
        <taxon>Eukaryota</taxon>
        <taxon>Fungi</taxon>
        <taxon>Fungi incertae sedis</taxon>
        <taxon>Chytridiomycota</taxon>
        <taxon>Chytridiomycota incertae sedis</taxon>
        <taxon>Chytridiomycetes</taxon>
        <taxon>Synchytriales</taxon>
        <taxon>Synchytriaceae</taxon>
        <taxon>Synchytrium</taxon>
    </lineage>
</organism>
<keyword evidence="1" id="KW-0812">Transmembrane</keyword>
<dbReference type="OrthoDB" id="331263at2759"/>
<evidence type="ECO:0000256" key="1">
    <source>
        <dbReference type="SAM" id="Phobius"/>
    </source>
</evidence>
<feature type="transmembrane region" description="Helical" evidence="1">
    <location>
        <begin position="488"/>
        <end position="509"/>
    </location>
</feature>
<dbReference type="GeneID" id="42001284"/>
<evidence type="ECO:0000313" key="3">
    <source>
        <dbReference type="EMBL" id="TPX38269.1"/>
    </source>
</evidence>
<dbReference type="EMBL" id="QEAO01000001">
    <property type="protein sequence ID" value="TPX38269.1"/>
    <property type="molecule type" value="Genomic_DNA"/>
</dbReference>
<sequence length="519" mass="58806">MPSLGSMYIYPILILLSLTGSFGYEYYNEFADIQQFPDGKVLLVFQHVRVIEPDVWKQATNGHFSLLPRSLGEAFIKYNVEEFQLVFTQGRWMYDKWGTLPVAAASGVTLSTVFRTGINVDKSWKGFTHALSGLFCASLNFMDDAATVPWTPRIDTSPWNNTRQSRSRYSALPREAVCTENLTPWAKLLPCQTKAGIATLYNSYKVYDANYHSLSTSIAPKCLNEECRNPDMIFTQSLTVVLDPVRIRNSKDWLFSNLLDRKLWRSCPVANSSLVRLKTAQGDDYELAEEASVKTLISGSCVYEYDFSSRLNLDVGIQWNDAIIDYVTTANSSPINIRRYATGFGQERGGFHVAIRNQHPTESFEITYYEYVPWFLKVYLHTYHVHNSLHPGVLKNLSVQPTIGRKRPTILQALLHLPPNSLTEMSFEFDMAFMKYTEHPPDANRGFDVAPAIAIITTMNSSGSTTYTRMFTDPLLVSLPTPDFSMPYNVITMTCTLVALFFGSTFNMLTRNFTPLSVK</sequence>
<dbReference type="AlphaFoldDB" id="A0A507CGD3"/>
<gene>
    <name evidence="3" type="ORF">SmJEL517_g00057</name>
</gene>
<proteinExistence type="predicted"/>
<keyword evidence="4" id="KW-1185">Reference proteome</keyword>
<reference evidence="3 4" key="1">
    <citation type="journal article" date="2019" name="Sci. Rep.">
        <title>Comparative genomics of chytrid fungi reveal insights into the obligate biotrophic and pathogenic lifestyle of Synchytrium endobioticum.</title>
        <authorList>
            <person name="van de Vossenberg B.T.L.H."/>
            <person name="Warris S."/>
            <person name="Nguyen H.D.T."/>
            <person name="van Gent-Pelzer M.P.E."/>
            <person name="Joly D.L."/>
            <person name="van de Geest H.C."/>
            <person name="Bonants P.J.M."/>
            <person name="Smith D.S."/>
            <person name="Levesque C.A."/>
            <person name="van der Lee T.A.J."/>
        </authorList>
    </citation>
    <scope>NUCLEOTIDE SEQUENCE [LARGE SCALE GENOMIC DNA]</scope>
    <source>
        <strain evidence="3 4">JEL517</strain>
    </source>
</reference>
<accession>A0A507CGD3</accession>
<protein>
    <recommendedName>
        <fullName evidence="5">GPI transamidase component PIG-T</fullName>
    </recommendedName>
</protein>
<dbReference type="RefSeq" id="XP_031027983.1">
    <property type="nucleotide sequence ID" value="XM_031165987.1"/>
</dbReference>
<dbReference type="GO" id="GO:0042765">
    <property type="term" value="C:GPI-anchor transamidase complex"/>
    <property type="evidence" value="ECO:0007669"/>
    <property type="project" value="InterPro"/>
</dbReference>
<dbReference type="Proteomes" id="UP000319731">
    <property type="component" value="Unassembled WGS sequence"/>
</dbReference>
<dbReference type="InterPro" id="IPR007245">
    <property type="entry name" value="PIG-T"/>
</dbReference>
<dbReference type="PANTHER" id="PTHR12959:SF11">
    <property type="entry name" value="GPI TRANSAMIDASE COMPONENT PIG-T"/>
    <property type="match status" value="1"/>
</dbReference>
<dbReference type="PANTHER" id="PTHR12959">
    <property type="entry name" value="GPI TRANSAMIDASE COMPONENT PIG-T-RELATED"/>
    <property type="match status" value="1"/>
</dbReference>
<keyword evidence="1" id="KW-1133">Transmembrane helix</keyword>
<evidence type="ECO:0008006" key="5">
    <source>
        <dbReference type="Google" id="ProtNLM"/>
    </source>
</evidence>
<dbReference type="STRING" id="1806994.A0A507CGD3"/>
<dbReference type="Pfam" id="PF04113">
    <property type="entry name" value="Gpi16"/>
    <property type="match status" value="1"/>
</dbReference>
<name>A0A507CGD3_9FUNG</name>
<feature type="chain" id="PRO_5021411743" description="GPI transamidase component PIG-T" evidence="2">
    <location>
        <begin position="24"/>
        <end position="519"/>
    </location>
</feature>
<keyword evidence="1" id="KW-0472">Membrane</keyword>
<keyword evidence="2" id="KW-0732">Signal</keyword>
<feature type="signal peptide" evidence="2">
    <location>
        <begin position="1"/>
        <end position="23"/>
    </location>
</feature>
<evidence type="ECO:0000256" key="2">
    <source>
        <dbReference type="SAM" id="SignalP"/>
    </source>
</evidence>
<comment type="caution">
    <text evidence="3">The sequence shown here is derived from an EMBL/GenBank/DDBJ whole genome shotgun (WGS) entry which is preliminary data.</text>
</comment>